<proteinExistence type="predicted"/>
<reference evidence="2" key="1">
    <citation type="submission" date="2020-10" db="EMBL/GenBank/DDBJ databases">
        <title>Genome-based taxonomic classification of the species Anabaenopsis elenkinii.</title>
        <authorList>
            <person name="Delbaje E."/>
            <person name="Andreote A.P.D."/>
            <person name="Pellegrinetti T.A."/>
            <person name="Cruz R.B."/>
            <person name="Branco L.H.Z."/>
            <person name="Fiore M.F."/>
        </authorList>
    </citation>
    <scope>NUCLEOTIDE SEQUENCE [LARGE SCALE GENOMIC DNA]</scope>
    <source>
        <strain evidence="2">CCIBt3563</strain>
    </source>
</reference>
<dbReference type="KEGG" id="aee:IM676_14115"/>
<name>A0A7U3NM29_9CYAN</name>
<dbReference type="Proteomes" id="UP000593846">
    <property type="component" value="Chromosome"/>
</dbReference>
<dbReference type="EMBL" id="CP063311">
    <property type="protein sequence ID" value="QOV21845.1"/>
    <property type="molecule type" value="Genomic_DNA"/>
</dbReference>
<evidence type="ECO:0000313" key="2">
    <source>
        <dbReference type="Proteomes" id="UP000593846"/>
    </source>
</evidence>
<protein>
    <submittedName>
        <fullName evidence="1">Uncharacterized protein</fullName>
    </submittedName>
</protein>
<gene>
    <name evidence="1" type="ORF">IM676_14115</name>
</gene>
<dbReference type="RefSeq" id="WP_200987487.1">
    <property type="nucleotide sequence ID" value="NZ_CP063311.1"/>
</dbReference>
<keyword evidence="2" id="KW-1185">Reference proteome</keyword>
<accession>A0A7U3NM29</accession>
<organism evidence="1 2">
    <name type="scientific">Anabaenopsis elenkinii CCIBt3563</name>
    <dbReference type="NCBI Taxonomy" id="2779889"/>
    <lineage>
        <taxon>Bacteria</taxon>
        <taxon>Bacillati</taxon>
        <taxon>Cyanobacteriota</taxon>
        <taxon>Cyanophyceae</taxon>
        <taxon>Nostocales</taxon>
        <taxon>Nodulariaceae</taxon>
        <taxon>Anabaenopsis</taxon>
    </lineage>
</organism>
<dbReference type="AlphaFoldDB" id="A0A7U3NM29"/>
<sequence length="209" mass="22388">MRKKKLSQAGNPQGSLTMGILESKRMDLTTPVLAIVGCLAIMIPAPGMAVAVSNANDYRVCTAQLLDLGLTPQSASRGCAKALRPRELSGCVVRINQQTQISAVDALSSCEQARRPKDLSNCVVAISRNIQDAVQVTVLNYCDRSLLPERFAQCVVGLRSVTDIAPTQAMDTCIDASDRVSGFSPPSPSPNRAPTIFTPSFEVTPILHY</sequence>
<evidence type="ECO:0000313" key="1">
    <source>
        <dbReference type="EMBL" id="QOV21845.1"/>
    </source>
</evidence>